<proteinExistence type="predicted"/>
<dbReference type="Proteomes" id="UP001497644">
    <property type="component" value="Chromosome 3"/>
</dbReference>
<organism evidence="2 3">
    <name type="scientific">Lasius platythorax</name>
    <dbReference type="NCBI Taxonomy" id="488582"/>
    <lineage>
        <taxon>Eukaryota</taxon>
        <taxon>Metazoa</taxon>
        <taxon>Ecdysozoa</taxon>
        <taxon>Arthropoda</taxon>
        <taxon>Hexapoda</taxon>
        <taxon>Insecta</taxon>
        <taxon>Pterygota</taxon>
        <taxon>Neoptera</taxon>
        <taxon>Endopterygota</taxon>
        <taxon>Hymenoptera</taxon>
        <taxon>Apocrita</taxon>
        <taxon>Aculeata</taxon>
        <taxon>Formicoidea</taxon>
        <taxon>Formicidae</taxon>
        <taxon>Formicinae</taxon>
        <taxon>Lasius</taxon>
        <taxon>Lasius</taxon>
    </lineage>
</organism>
<name>A0AAV2NQ08_9HYME</name>
<gene>
    <name evidence="2" type="ORF">LPLAT_LOCUS7271</name>
</gene>
<feature type="region of interest" description="Disordered" evidence="1">
    <location>
        <begin position="54"/>
        <end position="76"/>
    </location>
</feature>
<dbReference type="AlphaFoldDB" id="A0AAV2NQ08"/>
<protein>
    <submittedName>
        <fullName evidence="2">Uncharacterized protein</fullName>
    </submittedName>
</protein>
<keyword evidence="3" id="KW-1185">Reference proteome</keyword>
<evidence type="ECO:0000313" key="3">
    <source>
        <dbReference type="Proteomes" id="UP001497644"/>
    </source>
</evidence>
<accession>A0AAV2NQ08</accession>
<sequence length="76" mass="8070">MPSTEHEPLTFLAVVLTCRELSPHSLEAVKAGTSYNTSTVTTAAHITGPRAASRHCGIASTSQDQDRTPRAVEPLP</sequence>
<evidence type="ECO:0000256" key="1">
    <source>
        <dbReference type="SAM" id="MobiDB-lite"/>
    </source>
</evidence>
<dbReference type="EMBL" id="OZ034826">
    <property type="protein sequence ID" value="CAL1681125.1"/>
    <property type="molecule type" value="Genomic_DNA"/>
</dbReference>
<reference evidence="2" key="1">
    <citation type="submission" date="2024-04" db="EMBL/GenBank/DDBJ databases">
        <authorList>
            <consortium name="Molecular Ecology Group"/>
        </authorList>
    </citation>
    <scope>NUCLEOTIDE SEQUENCE</scope>
</reference>
<evidence type="ECO:0000313" key="2">
    <source>
        <dbReference type="EMBL" id="CAL1681125.1"/>
    </source>
</evidence>